<evidence type="ECO:0000313" key="2">
    <source>
        <dbReference type="EMBL" id="KJF15643.1"/>
    </source>
</evidence>
<feature type="domain" description="Integrase catalytic" evidence="1">
    <location>
        <begin position="1"/>
        <end position="120"/>
    </location>
</feature>
<reference evidence="2 3" key="1">
    <citation type="submission" date="2015-01" db="EMBL/GenBank/DDBJ databases">
        <title>Draft genome of the acidophilic iron oxidizer Acidithrix ferrooxidans strain Py-F3.</title>
        <authorList>
            <person name="Poehlein A."/>
            <person name="Eisen S."/>
            <person name="Schloemann M."/>
            <person name="Johnson B.D."/>
            <person name="Daniel R."/>
            <person name="Muehling M."/>
        </authorList>
    </citation>
    <scope>NUCLEOTIDE SEQUENCE [LARGE SCALE GENOMIC DNA]</scope>
    <source>
        <strain evidence="2 3">Py-F3</strain>
    </source>
</reference>
<evidence type="ECO:0000313" key="3">
    <source>
        <dbReference type="Proteomes" id="UP000032360"/>
    </source>
</evidence>
<dbReference type="InterPro" id="IPR053392">
    <property type="entry name" value="Transposase_IS30-like"/>
</dbReference>
<dbReference type="NCBIfam" id="NF033563">
    <property type="entry name" value="transpos_IS30"/>
    <property type="match status" value="1"/>
</dbReference>
<dbReference type="EMBL" id="JXYS01000135">
    <property type="protein sequence ID" value="KJF15643.1"/>
    <property type="molecule type" value="Genomic_DNA"/>
</dbReference>
<dbReference type="OrthoDB" id="9803231at2"/>
<dbReference type="GO" id="GO:0015074">
    <property type="term" value="P:DNA integration"/>
    <property type="evidence" value="ECO:0007669"/>
    <property type="project" value="InterPro"/>
</dbReference>
<accession>A0A0D8HCI8</accession>
<dbReference type="PANTHER" id="PTHR10948:SF23">
    <property type="entry name" value="TRANSPOSASE INSI FOR INSERTION SEQUENCE ELEMENT IS30A-RELATED"/>
    <property type="match status" value="1"/>
</dbReference>
<dbReference type="PROSITE" id="PS50994">
    <property type="entry name" value="INTEGRASE"/>
    <property type="match status" value="1"/>
</dbReference>
<dbReference type="PANTHER" id="PTHR10948">
    <property type="entry name" value="TRANSPOSASE"/>
    <property type="match status" value="1"/>
</dbReference>
<dbReference type="AlphaFoldDB" id="A0A0D8HCI8"/>
<keyword evidence="3" id="KW-1185">Reference proteome</keyword>
<evidence type="ECO:0000259" key="1">
    <source>
        <dbReference type="PROSITE" id="PS50994"/>
    </source>
</evidence>
<dbReference type="SUPFAM" id="SSF53098">
    <property type="entry name" value="Ribonuclease H-like"/>
    <property type="match status" value="1"/>
</dbReference>
<gene>
    <name evidence="2" type="ORF">AXFE_35150</name>
</gene>
<sequence>MLVLLLPVQNDISAVVLERALTKAIQTLPSGLIKSIAWDQGSELARHKNFSLATGIPVFLLDPHSPWLRGSIKNTNGLLRQYLPKGTDLKKYSGDDLRMIQRSLSARPRKTHGYGCRRRG</sequence>
<dbReference type="InterPro" id="IPR012337">
    <property type="entry name" value="RNaseH-like_sf"/>
</dbReference>
<proteinExistence type="predicted"/>
<organism evidence="2 3">
    <name type="scientific">Acidithrix ferrooxidans</name>
    <dbReference type="NCBI Taxonomy" id="1280514"/>
    <lineage>
        <taxon>Bacteria</taxon>
        <taxon>Bacillati</taxon>
        <taxon>Actinomycetota</taxon>
        <taxon>Acidimicrobiia</taxon>
        <taxon>Acidimicrobiales</taxon>
        <taxon>Acidimicrobiaceae</taxon>
        <taxon>Acidithrix</taxon>
    </lineage>
</organism>
<dbReference type="GO" id="GO:0004803">
    <property type="term" value="F:transposase activity"/>
    <property type="evidence" value="ECO:0007669"/>
    <property type="project" value="TreeGrafter"/>
</dbReference>
<name>A0A0D8HCI8_9ACTN</name>
<comment type="caution">
    <text evidence="2">The sequence shown here is derived from an EMBL/GenBank/DDBJ whole genome shotgun (WGS) entry which is preliminary data.</text>
</comment>
<dbReference type="GO" id="GO:0032196">
    <property type="term" value="P:transposition"/>
    <property type="evidence" value="ECO:0007669"/>
    <property type="project" value="TreeGrafter"/>
</dbReference>
<dbReference type="RefSeq" id="WP_160291925.1">
    <property type="nucleotide sequence ID" value="NZ_JXYS01000135.1"/>
</dbReference>
<dbReference type="InterPro" id="IPR001584">
    <property type="entry name" value="Integrase_cat-core"/>
</dbReference>
<dbReference type="Proteomes" id="UP000032360">
    <property type="component" value="Unassembled WGS sequence"/>
</dbReference>
<protein>
    <recommendedName>
        <fullName evidence="1">Integrase catalytic domain-containing protein</fullName>
    </recommendedName>
</protein>
<dbReference type="InterPro" id="IPR051917">
    <property type="entry name" value="Transposase-Integrase"/>
</dbReference>
<dbReference type="GO" id="GO:0005829">
    <property type="term" value="C:cytosol"/>
    <property type="evidence" value="ECO:0007669"/>
    <property type="project" value="TreeGrafter"/>
</dbReference>